<evidence type="ECO:0000256" key="3">
    <source>
        <dbReference type="ARBA" id="ARBA00023125"/>
    </source>
</evidence>
<evidence type="ECO:0000259" key="5">
    <source>
        <dbReference type="PROSITE" id="PS50931"/>
    </source>
</evidence>
<dbReference type="InterPro" id="IPR036388">
    <property type="entry name" value="WH-like_DNA-bd_sf"/>
</dbReference>
<name>A0A7V7PLN4_9HYPH</name>
<dbReference type="InterPro" id="IPR036390">
    <property type="entry name" value="WH_DNA-bd_sf"/>
</dbReference>
<keyword evidence="7" id="KW-1185">Reference proteome</keyword>
<evidence type="ECO:0000256" key="2">
    <source>
        <dbReference type="ARBA" id="ARBA00023015"/>
    </source>
</evidence>
<dbReference type="Gene3D" id="1.10.10.10">
    <property type="entry name" value="Winged helix-like DNA-binding domain superfamily/Winged helix DNA-binding domain"/>
    <property type="match status" value="1"/>
</dbReference>
<protein>
    <submittedName>
        <fullName evidence="6">LysR family transcriptional regulator</fullName>
    </submittedName>
</protein>
<dbReference type="AlphaFoldDB" id="A0A7V7PLN4"/>
<feature type="domain" description="HTH lysR-type" evidence="5">
    <location>
        <begin position="8"/>
        <end position="65"/>
    </location>
</feature>
<dbReference type="PROSITE" id="PS50931">
    <property type="entry name" value="HTH_LYSR"/>
    <property type="match status" value="1"/>
</dbReference>
<evidence type="ECO:0000256" key="1">
    <source>
        <dbReference type="ARBA" id="ARBA00009437"/>
    </source>
</evidence>
<dbReference type="PANTHER" id="PTHR30537:SF3">
    <property type="entry name" value="TRANSCRIPTIONAL REGULATORY PROTEIN"/>
    <property type="match status" value="1"/>
</dbReference>
<dbReference type="EMBL" id="VZDO01000017">
    <property type="protein sequence ID" value="KAB0677387.1"/>
    <property type="molecule type" value="Genomic_DNA"/>
</dbReference>
<dbReference type="GO" id="GO:0003700">
    <property type="term" value="F:DNA-binding transcription factor activity"/>
    <property type="evidence" value="ECO:0007669"/>
    <property type="project" value="InterPro"/>
</dbReference>
<organism evidence="6 7">
    <name type="scientific">Plantimonas leprariae</name>
    <dbReference type="NCBI Taxonomy" id="2615207"/>
    <lineage>
        <taxon>Bacteria</taxon>
        <taxon>Pseudomonadati</taxon>
        <taxon>Pseudomonadota</taxon>
        <taxon>Alphaproteobacteria</taxon>
        <taxon>Hyphomicrobiales</taxon>
        <taxon>Aurantimonadaceae</taxon>
        <taxon>Plantimonas</taxon>
    </lineage>
</organism>
<sequence length="297" mass="32125">MTNGIEALGWDDFRLIRAVAEAGSLPAAADRLRLNHSTVFRRLRQVEATLGFPLFERDRTKLVPTTAGEELAALAERIGKEVDAASLRLAGRDPQPEGEVRIATNDSLLVHLLSPLFAGFREVCPRIRLDVVIGNPALNLSRRDADVAVRATDRPPETLVGRKVARIAWALYGRRGEANAPASWVALGEAMGPMQVVRHALAAAGLEGPGYRVNSVLGLAEAVEAGIGIGHLPCFIGDAKPALARLAEPDPAFAADLWLLTHPDLRRTPRIRILLDFLAREIGKHRDRLEGMSPAPG</sequence>
<dbReference type="GO" id="GO:0006351">
    <property type="term" value="P:DNA-templated transcription"/>
    <property type="evidence" value="ECO:0007669"/>
    <property type="project" value="TreeGrafter"/>
</dbReference>
<reference evidence="6 7" key="1">
    <citation type="submission" date="2019-09" db="EMBL/GenBank/DDBJ databases">
        <title>YIM 132180 draft genome.</title>
        <authorList>
            <person name="Zhang K."/>
        </authorList>
    </citation>
    <scope>NUCLEOTIDE SEQUENCE [LARGE SCALE GENOMIC DNA]</scope>
    <source>
        <strain evidence="6 7">YIM 132180</strain>
    </source>
</reference>
<keyword evidence="3" id="KW-0238">DNA-binding</keyword>
<dbReference type="Pfam" id="PF00126">
    <property type="entry name" value="HTH_1"/>
    <property type="match status" value="1"/>
</dbReference>
<dbReference type="GO" id="GO:0043565">
    <property type="term" value="F:sequence-specific DNA binding"/>
    <property type="evidence" value="ECO:0007669"/>
    <property type="project" value="TreeGrafter"/>
</dbReference>
<dbReference type="SUPFAM" id="SSF46785">
    <property type="entry name" value="Winged helix' DNA-binding domain"/>
    <property type="match status" value="1"/>
</dbReference>
<proteinExistence type="inferred from homology"/>
<comment type="caution">
    <text evidence="6">The sequence shown here is derived from an EMBL/GenBank/DDBJ whole genome shotgun (WGS) entry which is preliminary data.</text>
</comment>
<dbReference type="SUPFAM" id="SSF53850">
    <property type="entry name" value="Periplasmic binding protein-like II"/>
    <property type="match status" value="1"/>
</dbReference>
<keyword evidence="4" id="KW-0804">Transcription</keyword>
<evidence type="ECO:0000313" key="7">
    <source>
        <dbReference type="Proteomes" id="UP000432089"/>
    </source>
</evidence>
<dbReference type="Pfam" id="PF03466">
    <property type="entry name" value="LysR_substrate"/>
    <property type="match status" value="1"/>
</dbReference>
<keyword evidence="2" id="KW-0805">Transcription regulation</keyword>
<dbReference type="Gene3D" id="3.40.190.290">
    <property type="match status" value="1"/>
</dbReference>
<dbReference type="InterPro" id="IPR058163">
    <property type="entry name" value="LysR-type_TF_proteobact-type"/>
</dbReference>
<gene>
    <name evidence="6" type="ORF">F6X38_18530</name>
</gene>
<evidence type="ECO:0000256" key="4">
    <source>
        <dbReference type="ARBA" id="ARBA00023163"/>
    </source>
</evidence>
<accession>A0A7V7PLN4</accession>
<dbReference type="InterPro" id="IPR005119">
    <property type="entry name" value="LysR_subst-bd"/>
</dbReference>
<dbReference type="RefSeq" id="WP_150972286.1">
    <property type="nucleotide sequence ID" value="NZ_VZDO01000017.1"/>
</dbReference>
<dbReference type="Proteomes" id="UP000432089">
    <property type="component" value="Unassembled WGS sequence"/>
</dbReference>
<dbReference type="PANTHER" id="PTHR30537">
    <property type="entry name" value="HTH-TYPE TRANSCRIPTIONAL REGULATOR"/>
    <property type="match status" value="1"/>
</dbReference>
<evidence type="ECO:0000313" key="6">
    <source>
        <dbReference type="EMBL" id="KAB0677387.1"/>
    </source>
</evidence>
<dbReference type="InterPro" id="IPR000847">
    <property type="entry name" value="LysR_HTH_N"/>
</dbReference>
<comment type="similarity">
    <text evidence="1">Belongs to the LysR transcriptional regulatory family.</text>
</comment>